<dbReference type="AlphaFoldDB" id="A0A1R3HAH7"/>
<dbReference type="GO" id="GO:0005789">
    <property type="term" value="C:endoplasmic reticulum membrane"/>
    <property type="evidence" value="ECO:0007669"/>
    <property type="project" value="UniProtKB-SubCell"/>
</dbReference>
<comment type="subcellular location">
    <subcellularLocation>
        <location evidence="2">Endomembrane system</location>
    </subcellularLocation>
    <subcellularLocation>
        <location evidence="11">Endoplasmic reticulum membrane</location>
        <topology evidence="11">Single-pass type IV membrane protein</topology>
    </subcellularLocation>
</comment>
<evidence type="ECO:0000259" key="12">
    <source>
        <dbReference type="PROSITE" id="PS50089"/>
    </source>
</evidence>
<keyword evidence="5 11" id="KW-0479">Metal-binding</keyword>
<keyword evidence="4 11" id="KW-0808">Transferase</keyword>
<evidence type="ECO:0000256" key="2">
    <source>
        <dbReference type="ARBA" id="ARBA00004308"/>
    </source>
</evidence>
<dbReference type="PROSITE" id="PS00518">
    <property type="entry name" value="ZF_RING_1"/>
    <property type="match status" value="1"/>
</dbReference>
<comment type="function">
    <text evidence="11">E3 ubiquitin-protein ligase.</text>
</comment>
<reference evidence="14" key="1">
    <citation type="submission" date="2013-09" db="EMBL/GenBank/DDBJ databases">
        <title>Corchorus olitorius genome sequencing.</title>
        <authorList>
            <person name="Alam M."/>
            <person name="Haque M.S."/>
            <person name="Islam M.S."/>
            <person name="Emdad E.M."/>
            <person name="Islam M.M."/>
            <person name="Ahmed B."/>
            <person name="Halim A."/>
            <person name="Hossen Q.M.M."/>
            <person name="Hossain M.Z."/>
            <person name="Ahmed R."/>
            <person name="Khan M.M."/>
            <person name="Islam R."/>
            <person name="Rashid M.M."/>
            <person name="Khan S.A."/>
            <person name="Rahman M.S."/>
            <person name="Alam M."/>
            <person name="Yahiya A.S."/>
            <person name="Khan M.S."/>
            <person name="Azam M.S."/>
            <person name="Haque T."/>
            <person name="Lashkar M.Z.H."/>
            <person name="Akhand A.I."/>
            <person name="Morshed G."/>
            <person name="Roy S."/>
            <person name="Uddin K.S."/>
            <person name="Rabeya T."/>
            <person name="Hossain A.S."/>
            <person name="Chowdhury A."/>
            <person name="Snigdha A.R."/>
            <person name="Mortoza M.S."/>
            <person name="Matin S.A."/>
            <person name="Hoque S.M.E."/>
            <person name="Islam M.K."/>
            <person name="Roy D.K."/>
            <person name="Haider R."/>
            <person name="Moosa M.M."/>
            <person name="Elias S.M."/>
            <person name="Hasan A.M."/>
            <person name="Jahan S."/>
            <person name="Shafiuddin M."/>
            <person name="Mahmood N."/>
            <person name="Shommy N.S."/>
        </authorList>
    </citation>
    <scope>NUCLEOTIDE SEQUENCE [LARGE SCALE GENOMIC DNA]</scope>
    <source>
        <strain evidence="14">cv. O-4</strain>
    </source>
</reference>
<dbReference type="Gene3D" id="3.30.40.10">
    <property type="entry name" value="Zinc/RING finger domain, C3HC4 (zinc finger)"/>
    <property type="match status" value="1"/>
</dbReference>
<keyword evidence="6 10" id="KW-0863">Zinc-finger</keyword>
<dbReference type="Proteomes" id="UP000187203">
    <property type="component" value="Unassembled WGS sequence"/>
</dbReference>
<feature type="transmembrane region" description="Helical" evidence="11">
    <location>
        <begin position="239"/>
        <end position="257"/>
    </location>
</feature>
<dbReference type="GO" id="GO:0016567">
    <property type="term" value="P:protein ubiquitination"/>
    <property type="evidence" value="ECO:0007669"/>
    <property type="project" value="UniProtKB-UniPathway"/>
</dbReference>
<dbReference type="SUPFAM" id="SSF57850">
    <property type="entry name" value="RING/U-box"/>
    <property type="match status" value="1"/>
</dbReference>
<evidence type="ECO:0000256" key="9">
    <source>
        <dbReference type="ARBA" id="ARBA00023136"/>
    </source>
</evidence>
<dbReference type="InterPro" id="IPR018957">
    <property type="entry name" value="Znf_C3HC4_RING-type"/>
</dbReference>
<comment type="catalytic activity">
    <reaction evidence="1 11">
        <text>S-ubiquitinyl-[E2 ubiquitin-conjugating enzyme]-L-cysteine + [acceptor protein]-L-lysine = [E2 ubiquitin-conjugating enzyme]-L-cysteine + N(6)-ubiquitinyl-[acceptor protein]-L-lysine.</text>
        <dbReference type="EC" id="2.3.2.27"/>
    </reaction>
</comment>
<evidence type="ECO:0000256" key="3">
    <source>
        <dbReference type="ARBA" id="ARBA00004906"/>
    </source>
</evidence>
<keyword evidence="11" id="KW-0256">Endoplasmic reticulum</keyword>
<evidence type="ECO:0000256" key="8">
    <source>
        <dbReference type="ARBA" id="ARBA00022833"/>
    </source>
</evidence>
<dbReference type="PROSITE" id="PS50089">
    <property type="entry name" value="ZF_RING_2"/>
    <property type="match status" value="1"/>
</dbReference>
<comment type="domain">
    <text evidence="11">The RING-type zinc finger domain is responsible for E3 ligase activity.</text>
</comment>
<protein>
    <recommendedName>
        <fullName evidence="11">E3 ubiquitin-protein ligase RMA</fullName>
        <ecNumber evidence="11">2.3.2.27</ecNumber>
    </recommendedName>
    <alternativeName>
        <fullName evidence="11">Protein RING membrane-anchor</fullName>
    </alternativeName>
    <alternativeName>
        <fullName evidence="11">RING-type E3 ubiquitin transferase RMA</fullName>
    </alternativeName>
</protein>
<dbReference type="GO" id="GO:0008270">
    <property type="term" value="F:zinc ion binding"/>
    <property type="evidence" value="ECO:0007669"/>
    <property type="project" value="UniProtKB-KW"/>
</dbReference>
<dbReference type="EMBL" id="AWUE01020628">
    <property type="protein sequence ID" value="OMO67348.1"/>
    <property type="molecule type" value="Genomic_DNA"/>
</dbReference>
<keyword evidence="11" id="KW-1133">Transmembrane helix</keyword>
<evidence type="ECO:0000256" key="4">
    <source>
        <dbReference type="ARBA" id="ARBA00022679"/>
    </source>
</evidence>
<dbReference type="InterPro" id="IPR045103">
    <property type="entry name" value="RNF5/RNF185-like"/>
</dbReference>
<dbReference type="UniPathway" id="UPA00143"/>
<dbReference type="STRING" id="93759.A0A1R3HAH7"/>
<evidence type="ECO:0000313" key="14">
    <source>
        <dbReference type="Proteomes" id="UP000187203"/>
    </source>
</evidence>
<dbReference type="OrthoDB" id="6270329at2759"/>
<comment type="caution">
    <text evidence="13">The sequence shown here is derived from an EMBL/GenBank/DDBJ whole genome shotgun (WGS) entry which is preliminary data.</text>
</comment>
<dbReference type="Pfam" id="PF00097">
    <property type="entry name" value="zf-C3HC4"/>
    <property type="match status" value="1"/>
</dbReference>
<organism evidence="13 14">
    <name type="scientific">Corchorus olitorius</name>
    <dbReference type="NCBI Taxonomy" id="93759"/>
    <lineage>
        <taxon>Eukaryota</taxon>
        <taxon>Viridiplantae</taxon>
        <taxon>Streptophyta</taxon>
        <taxon>Embryophyta</taxon>
        <taxon>Tracheophyta</taxon>
        <taxon>Spermatophyta</taxon>
        <taxon>Magnoliopsida</taxon>
        <taxon>eudicotyledons</taxon>
        <taxon>Gunneridae</taxon>
        <taxon>Pentapetalae</taxon>
        <taxon>rosids</taxon>
        <taxon>malvids</taxon>
        <taxon>Malvales</taxon>
        <taxon>Malvaceae</taxon>
        <taxon>Grewioideae</taxon>
        <taxon>Apeibeae</taxon>
        <taxon>Corchorus</taxon>
    </lineage>
</organism>
<dbReference type="PANTHER" id="PTHR12313">
    <property type="entry name" value="E3 UBIQUITIN-PROTEIN LIGASE RNF5-RELATED"/>
    <property type="match status" value="1"/>
</dbReference>
<dbReference type="InterPro" id="IPR001841">
    <property type="entry name" value="Znf_RING"/>
</dbReference>
<keyword evidence="14" id="KW-1185">Reference proteome</keyword>
<keyword evidence="8 11" id="KW-0862">Zinc</keyword>
<keyword evidence="7 11" id="KW-0833">Ubl conjugation pathway</keyword>
<feature type="domain" description="RING-type" evidence="12">
    <location>
        <begin position="47"/>
        <end position="96"/>
    </location>
</feature>
<accession>A0A1R3HAH7</accession>
<dbReference type="GO" id="GO:0061630">
    <property type="term" value="F:ubiquitin protein ligase activity"/>
    <property type="evidence" value="ECO:0007669"/>
    <property type="project" value="UniProtKB-UniRule"/>
</dbReference>
<sequence>MAIEQYFEEAVAHNHLSGEGKSSLENWKNSPDSVTDCDENPMGGFDCNICLETVQDPVVTLCGHLYCWPCIYKWLHFQTISSENQDQKQQQCPVCKAEVSLTAVIPLYGRGQTNKASRGKAPQFGLVIPKRPVGPACGVGTPRSPSIPNSPRLAHRSYSYQPPMYYPQQGSSYPASPMLSSDGMTINVLDPVTRIFGEMVYTRVFGNSVTNLYSYPNSYHLTGSTSPRIRRHVMQADRSLSRISFFLFCCIILCLLLF</sequence>
<evidence type="ECO:0000256" key="6">
    <source>
        <dbReference type="ARBA" id="ARBA00022771"/>
    </source>
</evidence>
<dbReference type="GO" id="GO:0006511">
    <property type="term" value="P:ubiquitin-dependent protein catabolic process"/>
    <property type="evidence" value="ECO:0007669"/>
    <property type="project" value="UniProtKB-UniRule"/>
</dbReference>
<dbReference type="SMART" id="SM00184">
    <property type="entry name" value="RING"/>
    <property type="match status" value="1"/>
</dbReference>
<comment type="pathway">
    <text evidence="3 11">Protein modification; protein ubiquitination.</text>
</comment>
<keyword evidence="11" id="KW-0812">Transmembrane</keyword>
<dbReference type="InterPro" id="IPR017907">
    <property type="entry name" value="Znf_RING_CS"/>
</dbReference>
<evidence type="ECO:0000256" key="5">
    <source>
        <dbReference type="ARBA" id="ARBA00022723"/>
    </source>
</evidence>
<keyword evidence="9 11" id="KW-0472">Membrane</keyword>
<evidence type="ECO:0000256" key="7">
    <source>
        <dbReference type="ARBA" id="ARBA00022786"/>
    </source>
</evidence>
<dbReference type="InterPro" id="IPR013083">
    <property type="entry name" value="Znf_RING/FYVE/PHD"/>
</dbReference>
<evidence type="ECO:0000256" key="1">
    <source>
        <dbReference type="ARBA" id="ARBA00000900"/>
    </source>
</evidence>
<evidence type="ECO:0000256" key="10">
    <source>
        <dbReference type="PROSITE-ProRule" id="PRU00175"/>
    </source>
</evidence>
<name>A0A1R3HAH7_9ROSI</name>
<gene>
    <name evidence="13" type="ORF">COLO4_30182</name>
</gene>
<evidence type="ECO:0000256" key="11">
    <source>
        <dbReference type="RuleBase" id="RU369090"/>
    </source>
</evidence>
<evidence type="ECO:0000313" key="13">
    <source>
        <dbReference type="EMBL" id="OMO67348.1"/>
    </source>
</evidence>
<proteinExistence type="predicted"/>
<dbReference type="EC" id="2.3.2.27" evidence="11"/>